<evidence type="ECO:0000259" key="6">
    <source>
        <dbReference type="PROSITE" id="PS50949"/>
    </source>
</evidence>
<dbReference type="CDD" id="cd07377">
    <property type="entry name" value="WHTH_GntR"/>
    <property type="match status" value="1"/>
</dbReference>
<dbReference type="Pfam" id="PF00155">
    <property type="entry name" value="Aminotran_1_2"/>
    <property type="match status" value="1"/>
</dbReference>
<name>A0A4Q7YV69_9BACT</name>
<dbReference type="GO" id="GO:0008483">
    <property type="term" value="F:transaminase activity"/>
    <property type="evidence" value="ECO:0007669"/>
    <property type="project" value="UniProtKB-KW"/>
</dbReference>
<dbReference type="PANTHER" id="PTHR46577:SF1">
    <property type="entry name" value="HTH-TYPE TRANSCRIPTIONAL REGULATORY PROTEIN GABR"/>
    <property type="match status" value="1"/>
</dbReference>
<comment type="caution">
    <text evidence="7">The sequence shown here is derived from an EMBL/GenBank/DDBJ whole genome shotgun (WGS) entry which is preliminary data.</text>
</comment>
<evidence type="ECO:0000256" key="4">
    <source>
        <dbReference type="ARBA" id="ARBA00023125"/>
    </source>
</evidence>
<dbReference type="GO" id="GO:0003677">
    <property type="term" value="F:DNA binding"/>
    <property type="evidence" value="ECO:0007669"/>
    <property type="project" value="UniProtKB-KW"/>
</dbReference>
<keyword evidence="5" id="KW-0804">Transcription</keyword>
<dbReference type="PANTHER" id="PTHR46577">
    <property type="entry name" value="HTH-TYPE TRANSCRIPTIONAL REGULATORY PROTEIN GABR"/>
    <property type="match status" value="1"/>
</dbReference>
<evidence type="ECO:0000256" key="1">
    <source>
        <dbReference type="ARBA" id="ARBA00005384"/>
    </source>
</evidence>
<evidence type="ECO:0000256" key="3">
    <source>
        <dbReference type="ARBA" id="ARBA00023015"/>
    </source>
</evidence>
<dbReference type="PROSITE" id="PS50949">
    <property type="entry name" value="HTH_GNTR"/>
    <property type="match status" value="1"/>
</dbReference>
<reference evidence="7 8" key="1">
    <citation type="submission" date="2019-02" db="EMBL/GenBank/DDBJ databases">
        <title>Genomic Encyclopedia of Archaeal and Bacterial Type Strains, Phase II (KMG-II): from individual species to whole genera.</title>
        <authorList>
            <person name="Goeker M."/>
        </authorList>
    </citation>
    <scope>NUCLEOTIDE SEQUENCE [LARGE SCALE GENOMIC DNA]</scope>
    <source>
        <strain evidence="7 8">DSM 18101</strain>
    </source>
</reference>
<dbReference type="EMBL" id="SHKW01000001">
    <property type="protein sequence ID" value="RZU41234.1"/>
    <property type="molecule type" value="Genomic_DNA"/>
</dbReference>
<sequence length="498" mass="54501">MPRRSGLTEILLGERGEGESAYRWLYAALRREILEGRLRPGTRLPATRDLAAEYGLSRGTIVTAFEELKAEGYIEGSVGSGTYVSKVLPEELLEVRRNGARKEPPAKPQRKLAKYGEGVRLFPNFSSRASRAFRPNLPALDEFPVTLWAQIANRKLRRASMSMLTGCEPVGYGPLREAIAAYVSRSRGVVCTAAQVVVVSGVQEALDITARLFVDAGDRVLVEDPGYIGAARVFEAMGAKMISLGIDGQGAKLPGARQTAKLVYITPAHQAPLGVTMSLARRLEMLEWARRAGALIFEDDYDGEYRYSGRPVPALQGLDRNGLVLFAGSFSKVLFPALRLGYLIVPEDLVDKFAAAKSILNRHAPLLEQTVLCEFIEAGHFGRHLRRMREVYSERLGVLLEEGRKQLKGVVEISEIEAGLQTVGWLAPGIDARAVAKAGSARGVDTIPLAGFYRSAQELEQRERDGLQMGFATVAPREIRRGVEELARALEGVVRSAG</sequence>
<dbReference type="PRINTS" id="PR00035">
    <property type="entry name" value="HTHGNTR"/>
</dbReference>
<dbReference type="InterPro" id="IPR051446">
    <property type="entry name" value="HTH_trans_reg/aminotransferase"/>
</dbReference>
<dbReference type="GO" id="GO:0003700">
    <property type="term" value="F:DNA-binding transcription factor activity"/>
    <property type="evidence" value="ECO:0007669"/>
    <property type="project" value="InterPro"/>
</dbReference>
<evidence type="ECO:0000256" key="5">
    <source>
        <dbReference type="ARBA" id="ARBA00023163"/>
    </source>
</evidence>
<keyword evidence="3" id="KW-0805">Transcription regulation</keyword>
<dbReference type="InterPro" id="IPR036390">
    <property type="entry name" value="WH_DNA-bd_sf"/>
</dbReference>
<dbReference type="SUPFAM" id="SSF53383">
    <property type="entry name" value="PLP-dependent transferases"/>
    <property type="match status" value="1"/>
</dbReference>
<dbReference type="InterPro" id="IPR015421">
    <property type="entry name" value="PyrdxlP-dep_Trfase_major"/>
</dbReference>
<dbReference type="InterPro" id="IPR000524">
    <property type="entry name" value="Tscrpt_reg_HTH_GntR"/>
</dbReference>
<dbReference type="InterPro" id="IPR036388">
    <property type="entry name" value="WH-like_DNA-bd_sf"/>
</dbReference>
<dbReference type="Gene3D" id="3.40.640.10">
    <property type="entry name" value="Type I PLP-dependent aspartate aminotransferase-like (Major domain)"/>
    <property type="match status" value="1"/>
</dbReference>
<dbReference type="AlphaFoldDB" id="A0A4Q7YV69"/>
<keyword evidence="4" id="KW-0238">DNA-binding</keyword>
<dbReference type="Proteomes" id="UP000292958">
    <property type="component" value="Unassembled WGS sequence"/>
</dbReference>
<keyword evidence="8" id="KW-1185">Reference proteome</keyword>
<dbReference type="GO" id="GO:0030170">
    <property type="term" value="F:pyridoxal phosphate binding"/>
    <property type="evidence" value="ECO:0007669"/>
    <property type="project" value="InterPro"/>
</dbReference>
<protein>
    <submittedName>
        <fullName evidence="7">GntR family transcriptional regulator/MocR family aminotransferase</fullName>
    </submittedName>
</protein>
<dbReference type="InterPro" id="IPR004839">
    <property type="entry name" value="Aminotransferase_I/II_large"/>
</dbReference>
<comment type="similarity">
    <text evidence="1">In the C-terminal section; belongs to the class-I pyridoxal-phosphate-dependent aminotransferase family.</text>
</comment>
<evidence type="ECO:0000313" key="7">
    <source>
        <dbReference type="EMBL" id="RZU41234.1"/>
    </source>
</evidence>
<dbReference type="RefSeq" id="WP_130419174.1">
    <property type="nucleotide sequence ID" value="NZ_SHKW01000001.1"/>
</dbReference>
<organism evidence="7 8">
    <name type="scientific">Edaphobacter modestus</name>
    <dbReference type="NCBI Taxonomy" id="388466"/>
    <lineage>
        <taxon>Bacteria</taxon>
        <taxon>Pseudomonadati</taxon>
        <taxon>Acidobacteriota</taxon>
        <taxon>Terriglobia</taxon>
        <taxon>Terriglobales</taxon>
        <taxon>Acidobacteriaceae</taxon>
        <taxon>Edaphobacter</taxon>
    </lineage>
</organism>
<accession>A0A4Q7YV69</accession>
<gene>
    <name evidence="7" type="ORF">BDD14_2739</name>
</gene>
<feature type="domain" description="HTH gntR-type" evidence="6">
    <location>
        <begin position="19"/>
        <end position="87"/>
    </location>
</feature>
<dbReference type="SMART" id="SM00345">
    <property type="entry name" value="HTH_GNTR"/>
    <property type="match status" value="1"/>
</dbReference>
<evidence type="ECO:0000256" key="2">
    <source>
        <dbReference type="ARBA" id="ARBA00022898"/>
    </source>
</evidence>
<dbReference type="Pfam" id="PF00392">
    <property type="entry name" value="GntR"/>
    <property type="match status" value="1"/>
</dbReference>
<keyword evidence="7" id="KW-0808">Transferase</keyword>
<dbReference type="Gene3D" id="1.10.10.10">
    <property type="entry name" value="Winged helix-like DNA-binding domain superfamily/Winged helix DNA-binding domain"/>
    <property type="match status" value="1"/>
</dbReference>
<evidence type="ECO:0000313" key="8">
    <source>
        <dbReference type="Proteomes" id="UP000292958"/>
    </source>
</evidence>
<dbReference type="SUPFAM" id="SSF46785">
    <property type="entry name" value="Winged helix' DNA-binding domain"/>
    <property type="match status" value="1"/>
</dbReference>
<dbReference type="OrthoDB" id="9802328at2"/>
<keyword evidence="2" id="KW-0663">Pyridoxal phosphate</keyword>
<proteinExistence type="inferred from homology"/>
<dbReference type="CDD" id="cd00609">
    <property type="entry name" value="AAT_like"/>
    <property type="match status" value="1"/>
</dbReference>
<keyword evidence="7" id="KW-0032">Aminotransferase</keyword>
<dbReference type="InterPro" id="IPR015424">
    <property type="entry name" value="PyrdxlP-dep_Trfase"/>
</dbReference>